<keyword evidence="2" id="KW-1185">Reference proteome</keyword>
<proteinExistence type="predicted"/>
<evidence type="ECO:0000313" key="2">
    <source>
        <dbReference type="Proteomes" id="UP000326678"/>
    </source>
</evidence>
<dbReference type="EMBL" id="CP045226">
    <property type="protein sequence ID" value="QFS44832.1"/>
    <property type="molecule type" value="Genomic_DNA"/>
</dbReference>
<gene>
    <name evidence="1" type="ORF">GXM_02307</name>
</gene>
<dbReference type="AlphaFoldDB" id="A0A5P8VWP5"/>
<organism evidence="1 2">
    <name type="scientific">Nostoc sphaeroides CCNUC1</name>
    <dbReference type="NCBI Taxonomy" id="2653204"/>
    <lineage>
        <taxon>Bacteria</taxon>
        <taxon>Bacillati</taxon>
        <taxon>Cyanobacteriota</taxon>
        <taxon>Cyanophyceae</taxon>
        <taxon>Nostocales</taxon>
        <taxon>Nostocaceae</taxon>
        <taxon>Nostoc</taxon>
    </lineage>
</organism>
<evidence type="ECO:0000313" key="1">
    <source>
        <dbReference type="EMBL" id="QFS44832.1"/>
    </source>
</evidence>
<accession>A0A5P8VWP5</accession>
<protein>
    <submittedName>
        <fullName evidence="1">Uncharacterized protein</fullName>
    </submittedName>
</protein>
<dbReference type="Proteomes" id="UP000326678">
    <property type="component" value="Chromosome Gxm1"/>
</dbReference>
<reference evidence="1 2" key="1">
    <citation type="submission" date="2019-10" db="EMBL/GenBank/DDBJ databases">
        <title>Genomic and transcriptomic insights into the perfect genentic adaptation of a filamentous nitrogen-fixing cyanobacterium to rice fields.</title>
        <authorList>
            <person name="Chen Z."/>
        </authorList>
    </citation>
    <scope>NUCLEOTIDE SEQUENCE [LARGE SCALE GENOMIC DNA]</scope>
    <source>
        <strain evidence="1">CCNUC1</strain>
    </source>
</reference>
<name>A0A5P8VWP5_9NOSO</name>
<dbReference type="KEGG" id="nsh:GXM_02307"/>
<sequence>MTALSKDFSLQIPFSHSSHPKVSTSLSRSLIRAALLNLTI</sequence>